<sequence>MPNANDKFYLDQLLETHSPAFAVEEVKDILNKLYNLTGNLSLLESERDQNFCIITENGDQYIIKIANSAEDPAIIDMQIKTLEHIAKVDPELPVPEVLLSRNGLAIEEIQAADGSKHCVRILTYLQGAYPKDDPTEVALFRPIGVCLARLARALRGFFHPIANYEILWDLKHTSRLRQYLPCITNTKHQELATYFLDRFDQNVLPHLPKLRAQILHNDLTPDNILVAENDPGRIVGIMDFGDMTHTLLIIDLATTIAPMLRGHTDLSGVAAEIIAGYHEISPLEDAELRVLYDLVAARLTMLNVIAAWRVSLHPDNREYITGGVEEIWRTLEAWRALDPAAITRKFFRTCGLWEMDEVNSSPKKANETLQSHLKRRDHLLGPCAYLFYEKPLHIVRGDGVWLYDVYGNRYLDAYNNVSHVGHSHPHVVNAIAKQSRRLNTSTRYMHGLILELAEQITDRMPEQLSVCMFVCTGSEANELAWQMSKLVSGNSGALITDFAYHGSSAATMQFSPESIPNKNLPPYVQTLFAPTSDSTYQEPDSGISDAITALGEQDYLPAMLLLDTSFVSDGIYTSPKGYLETLFAKTSAAGGLCVADEVQGGFGRLGQHFWGFQFDNVVPDIVTMGKPMGNGHPLAAVVTRPEIAETLARETGYFNTFGGNPVSCAAGLAVLEVIEKEGLQRNALEVGQYLREELTVLQENYPVIGELHGSGLLQGINILKPDGTPDPELAVQIMNHMRENGVLIGTTGQPYSVLKIRPPIVFQKEDADILILALTRALDELINM</sequence>
<dbReference type="SUPFAM" id="SSF53383">
    <property type="entry name" value="PLP-dependent transferases"/>
    <property type="match status" value="1"/>
</dbReference>
<dbReference type="Gene3D" id="3.90.1200.10">
    <property type="match status" value="1"/>
</dbReference>
<dbReference type="Proteomes" id="UP000614469">
    <property type="component" value="Unassembled WGS sequence"/>
</dbReference>
<dbReference type="InterPro" id="IPR049704">
    <property type="entry name" value="Aminotrans_3_PPA_site"/>
</dbReference>
<dbReference type="InterPro" id="IPR015424">
    <property type="entry name" value="PyrdxlP-dep_Trfase"/>
</dbReference>
<keyword evidence="4" id="KW-0032">Aminotransferase</keyword>
<keyword evidence="4" id="KW-0808">Transferase</keyword>
<dbReference type="Gene3D" id="3.90.1150.10">
    <property type="entry name" value="Aspartate Aminotransferase, domain 1"/>
    <property type="match status" value="1"/>
</dbReference>
<name>A0A8J6TDZ8_9CHLR</name>
<feature type="domain" description="Aminoglycoside phosphotransferase" evidence="3">
    <location>
        <begin position="44"/>
        <end position="280"/>
    </location>
</feature>
<dbReference type="GO" id="GO:0030170">
    <property type="term" value="F:pyridoxal phosphate binding"/>
    <property type="evidence" value="ECO:0007669"/>
    <property type="project" value="InterPro"/>
</dbReference>
<reference evidence="4 5" key="1">
    <citation type="submission" date="2020-08" db="EMBL/GenBank/DDBJ databases">
        <title>Bridging the membrane lipid divide: bacteria of the FCB group superphylum have the potential to synthesize archaeal ether lipids.</title>
        <authorList>
            <person name="Villanueva L."/>
            <person name="Von Meijenfeldt F.A.B."/>
            <person name="Westbye A.B."/>
            <person name="Yadav S."/>
            <person name="Hopmans E.C."/>
            <person name="Dutilh B.E."/>
            <person name="Sinninghe Damste J.S."/>
        </authorList>
    </citation>
    <scope>NUCLEOTIDE SEQUENCE [LARGE SCALE GENOMIC DNA]</scope>
    <source>
        <strain evidence="4">NIOZ-UU36</strain>
    </source>
</reference>
<comment type="caution">
    <text evidence="4">The sequence shown here is derived from an EMBL/GenBank/DDBJ whole genome shotgun (WGS) entry which is preliminary data.</text>
</comment>
<evidence type="ECO:0000256" key="1">
    <source>
        <dbReference type="ARBA" id="ARBA00008954"/>
    </source>
</evidence>
<comment type="similarity">
    <text evidence="1">Belongs to the class-III pyridoxal-phosphate-dependent aminotransferase family.</text>
</comment>
<protein>
    <submittedName>
        <fullName evidence="4">Aminotransferase class III-fold pyridoxal phosphate-dependent enzyme</fullName>
    </submittedName>
</protein>
<dbReference type="Pfam" id="PF00202">
    <property type="entry name" value="Aminotran_3"/>
    <property type="match status" value="1"/>
</dbReference>
<dbReference type="InterPro" id="IPR015421">
    <property type="entry name" value="PyrdxlP-dep_Trfase_major"/>
</dbReference>
<keyword evidence="2" id="KW-0663">Pyridoxal phosphate</keyword>
<dbReference type="PROSITE" id="PS00109">
    <property type="entry name" value="PROTEIN_KINASE_TYR"/>
    <property type="match status" value="1"/>
</dbReference>
<dbReference type="InterPro" id="IPR011009">
    <property type="entry name" value="Kinase-like_dom_sf"/>
</dbReference>
<dbReference type="InterPro" id="IPR005814">
    <property type="entry name" value="Aminotrans_3"/>
</dbReference>
<dbReference type="SUPFAM" id="SSF56112">
    <property type="entry name" value="Protein kinase-like (PK-like)"/>
    <property type="match status" value="1"/>
</dbReference>
<evidence type="ECO:0000313" key="4">
    <source>
        <dbReference type="EMBL" id="MBC8334511.1"/>
    </source>
</evidence>
<dbReference type="InterPro" id="IPR002575">
    <property type="entry name" value="Aminoglycoside_PTrfase"/>
</dbReference>
<dbReference type="EMBL" id="JACNJN010000070">
    <property type="protein sequence ID" value="MBC8334511.1"/>
    <property type="molecule type" value="Genomic_DNA"/>
</dbReference>
<dbReference type="GO" id="GO:0008483">
    <property type="term" value="F:transaminase activity"/>
    <property type="evidence" value="ECO:0007669"/>
    <property type="project" value="UniProtKB-KW"/>
</dbReference>
<organism evidence="4 5">
    <name type="scientific">Candidatus Desulfolinea nitratireducens</name>
    <dbReference type="NCBI Taxonomy" id="2841698"/>
    <lineage>
        <taxon>Bacteria</taxon>
        <taxon>Bacillati</taxon>
        <taxon>Chloroflexota</taxon>
        <taxon>Anaerolineae</taxon>
        <taxon>Anaerolineales</taxon>
        <taxon>Anaerolineales incertae sedis</taxon>
        <taxon>Candidatus Desulfolinea</taxon>
    </lineage>
</organism>
<dbReference type="InterPro" id="IPR015422">
    <property type="entry name" value="PyrdxlP-dep_Trfase_small"/>
</dbReference>
<dbReference type="GO" id="GO:0004672">
    <property type="term" value="F:protein kinase activity"/>
    <property type="evidence" value="ECO:0007669"/>
    <property type="project" value="InterPro"/>
</dbReference>
<dbReference type="PROSITE" id="PS00600">
    <property type="entry name" value="AA_TRANSFER_CLASS_3"/>
    <property type="match status" value="1"/>
</dbReference>
<gene>
    <name evidence="4" type="ORF">H8E29_04540</name>
</gene>
<evidence type="ECO:0000256" key="2">
    <source>
        <dbReference type="ARBA" id="ARBA00022898"/>
    </source>
</evidence>
<evidence type="ECO:0000259" key="3">
    <source>
        <dbReference type="Pfam" id="PF01636"/>
    </source>
</evidence>
<dbReference type="AlphaFoldDB" id="A0A8J6TDZ8"/>
<proteinExistence type="inferred from homology"/>
<dbReference type="Pfam" id="PF01636">
    <property type="entry name" value="APH"/>
    <property type="match status" value="1"/>
</dbReference>
<dbReference type="Gene3D" id="3.40.640.10">
    <property type="entry name" value="Type I PLP-dependent aspartate aminotransferase-like (Major domain)"/>
    <property type="match status" value="1"/>
</dbReference>
<dbReference type="PANTHER" id="PTHR45688:SF13">
    <property type="entry name" value="ALANINE--GLYOXYLATE AMINOTRANSFERASE 2-LIKE"/>
    <property type="match status" value="1"/>
</dbReference>
<accession>A0A8J6TDZ8</accession>
<evidence type="ECO:0000313" key="5">
    <source>
        <dbReference type="Proteomes" id="UP000614469"/>
    </source>
</evidence>
<dbReference type="PANTHER" id="PTHR45688">
    <property type="match status" value="1"/>
</dbReference>
<dbReference type="InterPro" id="IPR008266">
    <property type="entry name" value="Tyr_kinase_AS"/>
</dbReference>
<dbReference type="CDD" id="cd00610">
    <property type="entry name" value="OAT_like"/>
    <property type="match status" value="1"/>
</dbReference>